<dbReference type="Proteomes" id="UP000321201">
    <property type="component" value="Unassembled WGS sequence"/>
</dbReference>
<comment type="caution">
    <text evidence="10">The sequence shown here is derived from an EMBL/GenBank/DDBJ whole genome shotgun (WGS) entry which is preliminary data.</text>
</comment>
<organism evidence="10 11">
    <name type="scientific">Pelomicrobium methylotrophicum</name>
    <dbReference type="NCBI Taxonomy" id="2602750"/>
    <lineage>
        <taxon>Bacteria</taxon>
        <taxon>Pseudomonadati</taxon>
        <taxon>Pseudomonadota</taxon>
        <taxon>Hydrogenophilia</taxon>
        <taxon>Hydrogenophilia incertae sedis</taxon>
        <taxon>Pelomicrobium</taxon>
    </lineage>
</organism>
<gene>
    <name evidence="9" type="primary">cobD</name>
    <name evidence="10" type="ORF">FR698_07030</name>
</gene>
<keyword evidence="7 9" id="KW-1133">Transmembrane helix</keyword>
<dbReference type="InParanoid" id="A0A5C7EMA0"/>
<dbReference type="UniPathway" id="UPA00148"/>
<comment type="caution">
    <text evidence="9">Lacks conserved residue(s) required for the propagation of feature annotation.</text>
</comment>
<feature type="transmembrane region" description="Helical" evidence="9">
    <location>
        <begin position="59"/>
        <end position="92"/>
    </location>
</feature>
<comment type="similarity">
    <text evidence="3 9">Belongs to the CobD/CbiB family.</text>
</comment>
<comment type="subcellular location">
    <subcellularLocation>
        <location evidence="1 9">Cell membrane</location>
        <topology evidence="1 9">Multi-pass membrane protein</topology>
    </subcellularLocation>
</comment>
<evidence type="ECO:0000256" key="8">
    <source>
        <dbReference type="ARBA" id="ARBA00023136"/>
    </source>
</evidence>
<comment type="pathway">
    <text evidence="2 9">Cofactor biosynthesis; adenosylcobalamin biosynthesis.</text>
</comment>
<sequence>MHTALVALVAVWLDRLLGEPQRLHPLVGFGRLAGGIERAFYGGGELTPRARRWRGVTALALAVLPFVAGAWAVVQTPLVGVAAEVALVYLALGGRSLEEHARRVAEALEAGALEEARRRVGDMVSRDTEAMEPEDVARAAVESVLENGNDAVFGTLFWYLLAGAPGVMLYRLSNTLDAMWGYRTPRYLHFGWAAARLDDALNYLPARLTALTYALLGRFEAALRCWRAQGAAWESANAGPVMAAGAGALGVRLGGPAVYHGALKARPALGEGRTPRATDIARATALVRRGTWLWLGVFMTGALIGA</sequence>
<dbReference type="PANTHER" id="PTHR34308">
    <property type="entry name" value="COBALAMIN BIOSYNTHESIS PROTEIN CBIB"/>
    <property type="match status" value="1"/>
</dbReference>
<proteinExistence type="inferred from homology"/>
<dbReference type="RefSeq" id="WP_147799474.1">
    <property type="nucleotide sequence ID" value="NZ_VPFL01000007.1"/>
</dbReference>
<accession>A0A5C7EMA0</accession>
<keyword evidence="5 9" id="KW-0169">Cobalamin biosynthesis</keyword>
<evidence type="ECO:0000256" key="9">
    <source>
        <dbReference type="HAMAP-Rule" id="MF_00024"/>
    </source>
</evidence>
<keyword evidence="11" id="KW-1185">Reference proteome</keyword>
<evidence type="ECO:0000256" key="3">
    <source>
        <dbReference type="ARBA" id="ARBA00006263"/>
    </source>
</evidence>
<evidence type="ECO:0000256" key="4">
    <source>
        <dbReference type="ARBA" id="ARBA00022475"/>
    </source>
</evidence>
<dbReference type="GO" id="GO:0005886">
    <property type="term" value="C:plasma membrane"/>
    <property type="evidence" value="ECO:0007669"/>
    <property type="project" value="UniProtKB-SubCell"/>
</dbReference>
<evidence type="ECO:0000313" key="10">
    <source>
        <dbReference type="EMBL" id="TXF12275.1"/>
    </source>
</evidence>
<keyword evidence="8 9" id="KW-0472">Membrane</keyword>
<evidence type="ECO:0000313" key="11">
    <source>
        <dbReference type="Proteomes" id="UP000321201"/>
    </source>
</evidence>
<dbReference type="InterPro" id="IPR004485">
    <property type="entry name" value="Cobalamin_biosynth_CobD/CbiB"/>
</dbReference>
<dbReference type="HAMAP" id="MF_00024">
    <property type="entry name" value="CobD_CbiB"/>
    <property type="match status" value="1"/>
</dbReference>
<dbReference type="PANTHER" id="PTHR34308:SF1">
    <property type="entry name" value="COBALAMIN BIOSYNTHESIS PROTEIN CBIB"/>
    <property type="match status" value="1"/>
</dbReference>
<comment type="function">
    <text evidence="9">Converts cobyric acid to cobinamide by the addition of aminopropanol on the F carboxylic group.</text>
</comment>
<dbReference type="Pfam" id="PF03186">
    <property type="entry name" value="CobD_Cbib"/>
    <property type="match status" value="1"/>
</dbReference>
<evidence type="ECO:0000256" key="5">
    <source>
        <dbReference type="ARBA" id="ARBA00022573"/>
    </source>
</evidence>
<name>A0A5C7EMA0_9PROT</name>
<dbReference type="NCBIfam" id="TIGR00380">
    <property type="entry name" value="cobal_cbiB"/>
    <property type="match status" value="1"/>
</dbReference>
<dbReference type="GO" id="GO:0009236">
    <property type="term" value="P:cobalamin biosynthetic process"/>
    <property type="evidence" value="ECO:0007669"/>
    <property type="project" value="UniProtKB-UniRule"/>
</dbReference>
<evidence type="ECO:0000256" key="1">
    <source>
        <dbReference type="ARBA" id="ARBA00004651"/>
    </source>
</evidence>
<dbReference type="EMBL" id="VPFL01000007">
    <property type="protein sequence ID" value="TXF12275.1"/>
    <property type="molecule type" value="Genomic_DNA"/>
</dbReference>
<keyword evidence="4 9" id="KW-1003">Cell membrane</keyword>
<dbReference type="OrthoDB" id="9811967at2"/>
<evidence type="ECO:0000256" key="2">
    <source>
        <dbReference type="ARBA" id="ARBA00004953"/>
    </source>
</evidence>
<protein>
    <recommendedName>
        <fullName evidence="9">Cobalamin biosynthesis protein CobD</fullName>
    </recommendedName>
</protein>
<keyword evidence="6 9" id="KW-0812">Transmembrane</keyword>
<evidence type="ECO:0000256" key="6">
    <source>
        <dbReference type="ARBA" id="ARBA00022692"/>
    </source>
</evidence>
<dbReference type="FunCoup" id="A0A5C7EMA0">
    <property type="interactions" value="15"/>
</dbReference>
<dbReference type="AlphaFoldDB" id="A0A5C7EMA0"/>
<reference evidence="10 11" key="1">
    <citation type="submission" date="2019-08" db="EMBL/GenBank/DDBJ databases">
        <title>Pelomicrobium methylotrophicum gen. nov., sp. nov. a moderately thermophilic, facultatively anaerobic, lithoautotrophic and methylotrophic bacterium isolated from a terrestrial mud volcano.</title>
        <authorList>
            <person name="Slobodkina G.B."/>
            <person name="Merkel A.Y."/>
            <person name="Slobodkin A.I."/>
        </authorList>
    </citation>
    <scope>NUCLEOTIDE SEQUENCE [LARGE SCALE GENOMIC DNA]</scope>
    <source>
        <strain evidence="10 11">SM250</strain>
    </source>
</reference>
<evidence type="ECO:0000256" key="7">
    <source>
        <dbReference type="ARBA" id="ARBA00022989"/>
    </source>
</evidence>
<dbReference type="GO" id="GO:0015420">
    <property type="term" value="F:ABC-type vitamin B12 transporter activity"/>
    <property type="evidence" value="ECO:0007669"/>
    <property type="project" value="UniProtKB-UniRule"/>
</dbReference>
<dbReference type="GO" id="GO:0048472">
    <property type="term" value="F:threonine-phosphate decarboxylase activity"/>
    <property type="evidence" value="ECO:0007669"/>
    <property type="project" value="InterPro"/>
</dbReference>